<comment type="catalytic activity">
    <reaction evidence="7">
        <text>L-cysteinyl-[prolipoprotein] + a 1,2-diacyl-sn-glycero-3-phospho-(1'-sn-glycerol) = an S-1,2-diacyl-sn-glyceryl-L-cysteinyl-[prolipoprotein] + sn-glycerol 1-phosphate + H(+)</text>
        <dbReference type="Rhea" id="RHEA:56712"/>
        <dbReference type="Rhea" id="RHEA-COMP:14679"/>
        <dbReference type="Rhea" id="RHEA-COMP:14680"/>
        <dbReference type="ChEBI" id="CHEBI:15378"/>
        <dbReference type="ChEBI" id="CHEBI:29950"/>
        <dbReference type="ChEBI" id="CHEBI:57685"/>
        <dbReference type="ChEBI" id="CHEBI:64716"/>
        <dbReference type="ChEBI" id="CHEBI:140658"/>
        <dbReference type="EC" id="2.5.1.145"/>
    </reaction>
</comment>
<evidence type="ECO:0000256" key="8">
    <source>
        <dbReference type="SAM" id="MobiDB-lite"/>
    </source>
</evidence>
<evidence type="ECO:0000313" key="9">
    <source>
        <dbReference type="EMBL" id="GAA1866255.1"/>
    </source>
</evidence>
<dbReference type="EC" id="2.5.1.145" evidence="7"/>
<feature type="compositionally biased region" description="Low complexity" evidence="8">
    <location>
        <begin position="287"/>
        <end position="301"/>
    </location>
</feature>
<dbReference type="PANTHER" id="PTHR30589:SF0">
    <property type="entry name" value="PHOSPHATIDYLGLYCEROL--PROLIPOPROTEIN DIACYLGLYCERYL TRANSFERASE"/>
    <property type="match status" value="1"/>
</dbReference>
<feature type="binding site" evidence="7">
    <location>
        <position position="141"/>
    </location>
    <ligand>
        <name>a 1,2-diacyl-sn-glycero-3-phospho-(1'-sn-glycerol)</name>
        <dbReference type="ChEBI" id="CHEBI:64716"/>
    </ligand>
</feature>
<feature type="transmembrane region" description="Helical" evidence="7">
    <location>
        <begin position="93"/>
        <end position="115"/>
    </location>
</feature>
<keyword evidence="4 7" id="KW-0812">Transmembrane</keyword>
<dbReference type="Proteomes" id="UP001501094">
    <property type="component" value="Unassembled WGS sequence"/>
</dbReference>
<dbReference type="NCBIfam" id="TIGR00544">
    <property type="entry name" value="lgt"/>
    <property type="match status" value="1"/>
</dbReference>
<gene>
    <name evidence="7" type="primary">lgt</name>
    <name evidence="9" type="ORF">GCM10009751_25520</name>
</gene>
<feature type="transmembrane region" description="Helical" evidence="7">
    <location>
        <begin position="183"/>
        <end position="205"/>
    </location>
</feature>
<reference evidence="10" key="1">
    <citation type="journal article" date="2019" name="Int. J. Syst. Evol. Microbiol.">
        <title>The Global Catalogue of Microorganisms (GCM) 10K type strain sequencing project: providing services to taxonomists for standard genome sequencing and annotation.</title>
        <authorList>
            <consortium name="The Broad Institute Genomics Platform"/>
            <consortium name="The Broad Institute Genome Sequencing Center for Infectious Disease"/>
            <person name="Wu L."/>
            <person name="Ma J."/>
        </authorList>
    </citation>
    <scope>NUCLEOTIDE SEQUENCE [LARGE SCALE GENOMIC DNA]</scope>
    <source>
        <strain evidence="10">JCM 14326</strain>
    </source>
</reference>
<dbReference type="InterPro" id="IPR001640">
    <property type="entry name" value="Lgt"/>
</dbReference>
<evidence type="ECO:0000256" key="4">
    <source>
        <dbReference type="ARBA" id="ARBA00022692"/>
    </source>
</evidence>
<organism evidence="9 10">
    <name type="scientific">Myceligenerans crystallogenes</name>
    <dbReference type="NCBI Taxonomy" id="316335"/>
    <lineage>
        <taxon>Bacteria</taxon>
        <taxon>Bacillati</taxon>
        <taxon>Actinomycetota</taxon>
        <taxon>Actinomycetes</taxon>
        <taxon>Micrococcales</taxon>
        <taxon>Promicromonosporaceae</taxon>
        <taxon>Myceligenerans</taxon>
    </lineage>
</organism>
<feature type="transmembrane region" description="Helical" evidence="7">
    <location>
        <begin position="53"/>
        <end position="73"/>
    </location>
</feature>
<comment type="caution">
    <text evidence="9">The sequence shown here is derived from an EMBL/GenBank/DDBJ whole genome shotgun (WGS) entry which is preliminary data.</text>
</comment>
<keyword evidence="2 7" id="KW-1003">Cell membrane</keyword>
<feature type="compositionally biased region" description="Polar residues" evidence="8">
    <location>
        <begin position="313"/>
        <end position="323"/>
    </location>
</feature>
<comment type="pathway">
    <text evidence="7">Protein modification; lipoprotein biosynthesis (diacylglyceryl transfer).</text>
</comment>
<keyword evidence="10" id="KW-1185">Reference proteome</keyword>
<comment type="similarity">
    <text evidence="1 7">Belongs to the Lgt family.</text>
</comment>
<keyword evidence="3 7" id="KW-0808">Transferase</keyword>
<accession>A0ABP4ZP63</accession>
<sequence length="388" mass="41333">MVQSIPSPPLEWNAIPLGPLNLHIYALWLLAGIGVAAWLTQRRLTRRGAPPEVVLDIVLWAVPLGIVGARIYHVLTHTSDYFGNDDVWDVVRIWDGGNAIFGGLIGGALGVWIACRIAGLRFWSFADALAPAMLIAQAIGRGGNWWNHELFGGPTTLPWGLEIDPNAAMYKAMYPDGLAEGTLFHPLFLYEALWNLAGAALLLALDKRFHLRWGRLFGLYLVWYGAGRVWLELLRIDPTSDTVAGLPANSAASIVVVLLGIALFVLRGRRHPEPEESVYTPGREPAAEGAAAASDDAPAAGDVKVGGDPPTGDESSAGETTQDTPEEDEVEKTEAREKAEKATAPEEAEAEKAEVPEKATKATAPEKAEDAPGKPAASAGSSSSGAEG</sequence>
<name>A0ABP4ZP63_9MICO</name>
<evidence type="ECO:0000313" key="10">
    <source>
        <dbReference type="Proteomes" id="UP001501094"/>
    </source>
</evidence>
<evidence type="ECO:0000256" key="7">
    <source>
        <dbReference type="HAMAP-Rule" id="MF_01147"/>
    </source>
</evidence>
<evidence type="ECO:0000256" key="3">
    <source>
        <dbReference type="ARBA" id="ARBA00022679"/>
    </source>
</evidence>
<dbReference type="Pfam" id="PF01790">
    <property type="entry name" value="LGT"/>
    <property type="match status" value="1"/>
</dbReference>
<feature type="compositionally biased region" description="Basic and acidic residues" evidence="8">
    <location>
        <begin position="332"/>
        <end position="372"/>
    </location>
</feature>
<feature type="transmembrane region" description="Helical" evidence="7">
    <location>
        <begin position="248"/>
        <end position="266"/>
    </location>
</feature>
<dbReference type="PANTHER" id="PTHR30589">
    <property type="entry name" value="PROLIPOPROTEIN DIACYLGLYCERYL TRANSFERASE"/>
    <property type="match status" value="1"/>
</dbReference>
<evidence type="ECO:0000256" key="5">
    <source>
        <dbReference type="ARBA" id="ARBA00022989"/>
    </source>
</evidence>
<evidence type="ECO:0000256" key="2">
    <source>
        <dbReference type="ARBA" id="ARBA00022475"/>
    </source>
</evidence>
<evidence type="ECO:0000256" key="1">
    <source>
        <dbReference type="ARBA" id="ARBA00007150"/>
    </source>
</evidence>
<evidence type="ECO:0000256" key="6">
    <source>
        <dbReference type="ARBA" id="ARBA00023136"/>
    </source>
</evidence>
<feature type="transmembrane region" description="Helical" evidence="7">
    <location>
        <begin position="217"/>
        <end position="236"/>
    </location>
</feature>
<dbReference type="EMBL" id="BAAANL010000005">
    <property type="protein sequence ID" value="GAA1866255.1"/>
    <property type="molecule type" value="Genomic_DNA"/>
</dbReference>
<protein>
    <recommendedName>
        <fullName evidence="7">Phosphatidylglycerol--prolipoprotein diacylglyceryl transferase</fullName>
        <ecNumber evidence="7">2.5.1.145</ecNumber>
    </recommendedName>
</protein>
<comment type="subcellular location">
    <subcellularLocation>
        <location evidence="7">Cell membrane</location>
        <topology evidence="7">Multi-pass membrane protein</topology>
    </subcellularLocation>
</comment>
<keyword evidence="5 7" id="KW-1133">Transmembrane helix</keyword>
<proteinExistence type="inferred from homology"/>
<feature type="compositionally biased region" description="Low complexity" evidence="8">
    <location>
        <begin position="373"/>
        <end position="388"/>
    </location>
</feature>
<keyword evidence="6 7" id="KW-0472">Membrane</keyword>
<dbReference type="HAMAP" id="MF_01147">
    <property type="entry name" value="Lgt"/>
    <property type="match status" value="1"/>
</dbReference>
<feature type="transmembrane region" description="Helical" evidence="7">
    <location>
        <begin position="122"/>
        <end position="140"/>
    </location>
</feature>
<comment type="function">
    <text evidence="7">Catalyzes the transfer of the diacylglyceryl group from phosphatidylglycerol to the sulfhydryl group of the N-terminal cysteine of a prolipoprotein, the first step in the formation of mature lipoproteins.</text>
</comment>
<feature type="transmembrane region" description="Helical" evidence="7">
    <location>
        <begin position="20"/>
        <end position="41"/>
    </location>
</feature>
<feature type="region of interest" description="Disordered" evidence="8">
    <location>
        <begin position="273"/>
        <end position="388"/>
    </location>
</feature>